<sequence>MFSRIQSSGKIIDSSIISIQTEIKKSFNERNFNMLPFDSSSYGLFNGNFVPPPPRMPIDEIKDVISDGLTTCDLCDWASMNNDKTFFSLEGHRVNVHTESSKNDISWVVLLISVSVCSALFGAIVMILTLRLKRNASIGAFLFEKQGISSTTNLDTTHNSKLELKKIDESSNVDLAFFMEQEENLYATLDDHDHDSISSENINNSFNKTTYMRNDETDMPLFSSAPSSAYYSDLSNHIEKPYENIESFNLERTDIITINHNRLSAISENNSGSRNNCNSEYV</sequence>
<accession>A0A9N9WSQ1</accession>
<keyword evidence="1" id="KW-0812">Transmembrane</keyword>
<dbReference type="Proteomes" id="UP001153620">
    <property type="component" value="Chromosome 2"/>
</dbReference>
<keyword evidence="1" id="KW-1133">Transmembrane helix</keyword>
<evidence type="ECO:0000313" key="2">
    <source>
        <dbReference type="EMBL" id="CAG9803781.1"/>
    </source>
</evidence>
<evidence type="ECO:0000313" key="3">
    <source>
        <dbReference type="Proteomes" id="UP001153620"/>
    </source>
</evidence>
<protein>
    <submittedName>
        <fullName evidence="2">Uncharacterized protein</fullName>
    </submittedName>
</protein>
<proteinExistence type="predicted"/>
<reference evidence="2" key="1">
    <citation type="submission" date="2022-01" db="EMBL/GenBank/DDBJ databases">
        <authorList>
            <person name="King R."/>
        </authorList>
    </citation>
    <scope>NUCLEOTIDE SEQUENCE</scope>
</reference>
<keyword evidence="3" id="KW-1185">Reference proteome</keyword>
<gene>
    <name evidence="2" type="ORF">CHIRRI_LOCUS6677</name>
</gene>
<name>A0A9N9WSQ1_9DIPT</name>
<feature type="transmembrane region" description="Helical" evidence="1">
    <location>
        <begin position="105"/>
        <end position="128"/>
    </location>
</feature>
<dbReference type="OrthoDB" id="8067855at2759"/>
<reference evidence="2" key="2">
    <citation type="submission" date="2022-10" db="EMBL/GenBank/DDBJ databases">
        <authorList>
            <consortium name="ENA_rothamsted_submissions"/>
            <consortium name="culmorum"/>
            <person name="King R."/>
        </authorList>
    </citation>
    <scope>NUCLEOTIDE SEQUENCE</scope>
</reference>
<organism evidence="2 3">
    <name type="scientific">Chironomus riparius</name>
    <dbReference type="NCBI Taxonomy" id="315576"/>
    <lineage>
        <taxon>Eukaryota</taxon>
        <taxon>Metazoa</taxon>
        <taxon>Ecdysozoa</taxon>
        <taxon>Arthropoda</taxon>
        <taxon>Hexapoda</taxon>
        <taxon>Insecta</taxon>
        <taxon>Pterygota</taxon>
        <taxon>Neoptera</taxon>
        <taxon>Endopterygota</taxon>
        <taxon>Diptera</taxon>
        <taxon>Nematocera</taxon>
        <taxon>Chironomoidea</taxon>
        <taxon>Chironomidae</taxon>
        <taxon>Chironominae</taxon>
        <taxon>Chironomus</taxon>
    </lineage>
</organism>
<keyword evidence="1" id="KW-0472">Membrane</keyword>
<evidence type="ECO:0000256" key="1">
    <source>
        <dbReference type="SAM" id="Phobius"/>
    </source>
</evidence>
<dbReference type="AlphaFoldDB" id="A0A9N9WSQ1"/>
<dbReference type="EMBL" id="OU895878">
    <property type="protein sequence ID" value="CAG9803781.1"/>
    <property type="molecule type" value="Genomic_DNA"/>
</dbReference>